<gene>
    <name evidence="5" type="ORF">ASCRUDRAFT_34214</name>
</gene>
<keyword evidence="4" id="KW-0256">Endoplasmic reticulum</keyword>
<keyword evidence="2 3" id="KW-0802">TPR repeat</keyword>
<dbReference type="RefSeq" id="XP_020047933.1">
    <property type="nucleotide sequence ID" value="XM_020190502.1"/>
</dbReference>
<dbReference type="InterPro" id="IPR039856">
    <property type="entry name" value="EMC2-like"/>
</dbReference>
<keyword evidence="1" id="KW-0677">Repeat</keyword>
<dbReference type="AlphaFoldDB" id="A0A1D2VJ18"/>
<protein>
    <recommendedName>
        <fullName evidence="4">ER membrane protein complex subunit 2</fullName>
    </recommendedName>
</protein>
<dbReference type="Proteomes" id="UP000095038">
    <property type="component" value="Unassembled WGS sequence"/>
</dbReference>
<dbReference type="PROSITE" id="PS50005">
    <property type="entry name" value="TPR"/>
    <property type="match status" value="1"/>
</dbReference>
<evidence type="ECO:0000256" key="1">
    <source>
        <dbReference type="ARBA" id="ARBA00022737"/>
    </source>
</evidence>
<dbReference type="GeneID" id="30964138"/>
<evidence type="ECO:0000313" key="5">
    <source>
        <dbReference type="EMBL" id="ODV61626.1"/>
    </source>
</evidence>
<proteinExistence type="inferred from homology"/>
<dbReference type="STRING" id="1344418.A0A1D2VJ18"/>
<evidence type="ECO:0000313" key="6">
    <source>
        <dbReference type="Proteomes" id="UP000095038"/>
    </source>
</evidence>
<dbReference type="InterPro" id="IPR011990">
    <property type="entry name" value="TPR-like_helical_dom_sf"/>
</dbReference>
<reference evidence="6" key="1">
    <citation type="submission" date="2016-05" db="EMBL/GenBank/DDBJ databases">
        <title>Comparative genomics of biotechnologically important yeasts.</title>
        <authorList>
            <consortium name="DOE Joint Genome Institute"/>
            <person name="Riley R."/>
            <person name="Haridas S."/>
            <person name="Wolfe K.H."/>
            <person name="Lopes M.R."/>
            <person name="Hittinger C.T."/>
            <person name="Goker M."/>
            <person name="Salamov A."/>
            <person name="Wisecaver J."/>
            <person name="Long T.M."/>
            <person name="Aerts A.L."/>
            <person name="Barry K."/>
            <person name="Choi C."/>
            <person name="Clum A."/>
            <person name="Coughlan A.Y."/>
            <person name="Deshpande S."/>
            <person name="Douglass A.P."/>
            <person name="Hanson S.J."/>
            <person name="Klenk H.-P."/>
            <person name="Labutti K."/>
            <person name="Lapidus A."/>
            <person name="Lindquist E."/>
            <person name="Lipzen A."/>
            <person name="Meier-Kolthoff J.P."/>
            <person name="Ohm R.A."/>
            <person name="Otillar R.P."/>
            <person name="Pangilinan J."/>
            <person name="Peng Y."/>
            <person name="Rokas A."/>
            <person name="Rosa C.A."/>
            <person name="Scheuner C."/>
            <person name="Sibirny A.A."/>
            <person name="Slot J.C."/>
            <person name="Stielow J.B."/>
            <person name="Sun H."/>
            <person name="Kurtzman C.P."/>
            <person name="Blackwell M."/>
            <person name="Grigoriev I.V."/>
            <person name="Jeffries T.W."/>
        </authorList>
    </citation>
    <scope>NUCLEOTIDE SEQUENCE [LARGE SCALE GENOMIC DNA]</scope>
    <source>
        <strain evidence="6">DSM 1968</strain>
    </source>
</reference>
<dbReference type="OrthoDB" id="124397at2759"/>
<organism evidence="5 6">
    <name type="scientific">Ascoidea rubescens DSM 1968</name>
    <dbReference type="NCBI Taxonomy" id="1344418"/>
    <lineage>
        <taxon>Eukaryota</taxon>
        <taxon>Fungi</taxon>
        <taxon>Dikarya</taxon>
        <taxon>Ascomycota</taxon>
        <taxon>Saccharomycotina</taxon>
        <taxon>Saccharomycetes</taxon>
        <taxon>Ascoideaceae</taxon>
        <taxon>Ascoidea</taxon>
    </lineage>
</organism>
<evidence type="ECO:0000256" key="4">
    <source>
        <dbReference type="RuleBase" id="RU367091"/>
    </source>
</evidence>
<dbReference type="SUPFAM" id="SSF48452">
    <property type="entry name" value="TPR-like"/>
    <property type="match status" value="1"/>
</dbReference>
<dbReference type="InterPro" id="IPR013105">
    <property type="entry name" value="TPR_2"/>
</dbReference>
<evidence type="ECO:0000256" key="2">
    <source>
        <dbReference type="ARBA" id="ARBA00022803"/>
    </source>
</evidence>
<dbReference type="EMBL" id="KV454479">
    <property type="protein sequence ID" value="ODV61626.1"/>
    <property type="molecule type" value="Genomic_DNA"/>
</dbReference>
<name>A0A1D2VJ18_9ASCO</name>
<comment type="subunit">
    <text evidence="4">Component of the ER membrane protein complex (EMC).</text>
</comment>
<dbReference type="FunCoup" id="A0A1D2VJ18">
    <property type="interactions" value="178"/>
</dbReference>
<keyword evidence="6" id="KW-1185">Reference proteome</keyword>
<accession>A0A1D2VJ18</accession>
<keyword evidence="4" id="KW-0472">Membrane</keyword>
<dbReference type="Pfam" id="PF07719">
    <property type="entry name" value="TPR_2"/>
    <property type="match status" value="1"/>
</dbReference>
<sequence>MSEIATEKKIIDRLLKIYKLGLYNTLPPSKVYDIYFENSSILNTLNLKSKTNDISYYTLMELQFYICLIIDKSQEAKLMLERLMDTFSNSNNEARHQKSLGYLNNISKKNYHNSKSLIILKRKIYLSNKINQNKFYNTAKKSPGTKNKNAIQNKNLLQGLYSHYITDLTKYLEINSSDSEGWNELSDIYYKLGNYEKAIYCLEEILINFPFAYNIYAKLASIYLSFSYKILFNYSASSGLKLSNNNTLKNYLKSIELSESYLNGWSGIYSLTSISNIKNRLIISKFENNGDLQTFQKLNKLADKKINEIIEKKQSSMGDIELAKKVLEDTKGTS</sequence>
<comment type="similarity">
    <text evidence="4">Belongs to the EMC2 family.</text>
</comment>
<comment type="function">
    <text evidence="4">Part of the endoplasmic reticulum membrane protein complex (EMC) that enables the energy-independent insertion into endoplasmic reticulum membranes of newly synthesized membrane proteins.</text>
</comment>
<dbReference type="InParanoid" id="A0A1D2VJ18"/>
<feature type="repeat" description="TPR" evidence="3">
    <location>
        <begin position="179"/>
        <end position="212"/>
    </location>
</feature>
<comment type="subcellular location">
    <subcellularLocation>
        <location evidence="4">Endoplasmic reticulum membrane</location>
        <topology evidence="4">Peripheral membrane protein</topology>
        <orientation evidence="4">Cytoplasmic side</orientation>
    </subcellularLocation>
</comment>
<dbReference type="Gene3D" id="1.25.40.10">
    <property type="entry name" value="Tetratricopeptide repeat domain"/>
    <property type="match status" value="1"/>
</dbReference>
<dbReference type="PANTHER" id="PTHR12760">
    <property type="entry name" value="TETRATRICOPEPTIDE REPEAT PROTEIN"/>
    <property type="match status" value="1"/>
</dbReference>
<evidence type="ECO:0000256" key="3">
    <source>
        <dbReference type="PROSITE-ProRule" id="PRU00339"/>
    </source>
</evidence>
<dbReference type="GO" id="GO:0072546">
    <property type="term" value="C:EMC complex"/>
    <property type="evidence" value="ECO:0007669"/>
    <property type="project" value="UniProtKB-UniRule"/>
</dbReference>
<dbReference type="InterPro" id="IPR019734">
    <property type="entry name" value="TPR_rpt"/>
</dbReference>